<evidence type="ECO:0000259" key="10">
    <source>
        <dbReference type="Pfam" id="PF00724"/>
    </source>
</evidence>
<dbReference type="Gene3D" id="3.50.50.60">
    <property type="entry name" value="FAD/NAD(P)-binding domain"/>
    <property type="match status" value="1"/>
</dbReference>
<sequence length="753" mass="84411">MKTDKLVEELINSYGDWFNDESSYNSGKMTKNLYPYTSIFEPIDINRMTIKNRLVMAPMGNIAMSDETGRPKDQMIQYFIERAKGGVGLITTGLIPISQGVDPTVVEPGGLSYFPRIDRSRSVFAGWRDLASGVHSHGAKIFIQLTPGLGRVGNPQCLLTLKKFPKSASWNPNFYIPQIPSTRLSNRGLRRIIKNAGQASADAKASKIDGVYLHGHEGYLLEQLTNPAFNRRKMGRYSDWQAFGLDMIREIRNRVGPHYPIMYRIDLSLALNETYGEKMNNKSLRKFKNGRTIEMTLDYMKNLVKEGVDIFDVDLGCYDNWWLPHPPAGMPPGCFLEVSKLVKEYFKEEKIMSNAGKEVPIVGVGKLGYPDLAEEALRDGKCDMVMLGRPLLADPYWPTKVYKGEVEDIVPCIGCQEGCINEFVEGGHPQCAVNPRTSFEYQMPLELTPAQKIKNIGVVGAGPAGVMAAIIAAKRGHKVELIEKTDKIGGKLIPGGTPKIKFDVKNYRQYLERQVDKAKELDNFEFLPNTDVTSSWLKERDFDAVIFAMGGNEIIPPFKNMDKVNVVEATQILQNPNLLKDSKSAVVIGGGVVGCETAYWLRYEQGLDVTIVEMEKYFMNGVCTANRGHLIYYLEKEGVKLLNCTKVLGFEENGVKVIQNISDTVPDPYLVWHPILPENIENPLAPKIKKEEVEKIIEADLFVMAIGNRPRNQLYYEVQKEMIVPEVYNIGDSLNSGKVLEATRAANALARII</sequence>
<keyword evidence="13" id="KW-1185">Reference proteome</keyword>
<dbReference type="InterPro" id="IPR051793">
    <property type="entry name" value="NADH:flavin_oxidoreductase"/>
</dbReference>
<dbReference type="GO" id="GO:0016491">
    <property type="term" value="F:oxidoreductase activity"/>
    <property type="evidence" value="ECO:0007669"/>
    <property type="project" value="UniProtKB-KW"/>
</dbReference>
<evidence type="ECO:0000256" key="5">
    <source>
        <dbReference type="ARBA" id="ARBA00022643"/>
    </source>
</evidence>
<dbReference type="GO" id="GO:0010181">
    <property type="term" value="F:FMN binding"/>
    <property type="evidence" value="ECO:0007669"/>
    <property type="project" value="InterPro"/>
</dbReference>
<evidence type="ECO:0000313" key="12">
    <source>
        <dbReference type="EMBL" id="MBC8587962.1"/>
    </source>
</evidence>
<reference evidence="12" key="1">
    <citation type="submission" date="2020-08" db="EMBL/GenBank/DDBJ databases">
        <title>Genome public.</title>
        <authorList>
            <person name="Liu C."/>
            <person name="Sun Q."/>
        </authorList>
    </citation>
    <scope>NUCLEOTIDE SEQUENCE</scope>
    <source>
        <strain evidence="12">BX21</strain>
    </source>
</reference>
<evidence type="ECO:0000256" key="8">
    <source>
        <dbReference type="ARBA" id="ARBA00023004"/>
    </source>
</evidence>
<dbReference type="AlphaFoldDB" id="A0A926EWR8"/>
<dbReference type="EMBL" id="JACRTG010000017">
    <property type="protein sequence ID" value="MBC8587962.1"/>
    <property type="molecule type" value="Genomic_DNA"/>
</dbReference>
<dbReference type="InterPro" id="IPR013785">
    <property type="entry name" value="Aldolase_TIM"/>
</dbReference>
<evidence type="ECO:0000256" key="6">
    <source>
        <dbReference type="ARBA" id="ARBA00022723"/>
    </source>
</evidence>
<dbReference type="Gene3D" id="3.40.50.720">
    <property type="entry name" value="NAD(P)-binding Rossmann-like Domain"/>
    <property type="match status" value="1"/>
</dbReference>
<dbReference type="PANTHER" id="PTHR42917:SF2">
    <property type="entry name" value="2,4-DIENOYL-COA REDUCTASE [(2E)-ENOYL-COA-PRODUCING]"/>
    <property type="match status" value="1"/>
</dbReference>
<comment type="caution">
    <text evidence="12">The sequence shown here is derived from an EMBL/GenBank/DDBJ whole genome shotgun (WGS) entry which is preliminary data.</text>
</comment>
<feature type="domain" description="NADH:flavin oxidoreductase/NADH oxidase N-terminal" evidence="10">
    <location>
        <begin position="39"/>
        <end position="268"/>
    </location>
</feature>
<keyword evidence="4" id="KW-0285">Flavoprotein</keyword>
<keyword evidence="9" id="KW-0411">Iron-sulfur</keyword>
<dbReference type="RefSeq" id="WP_262429418.1">
    <property type="nucleotide sequence ID" value="NZ_JACRTG010000017.1"/>
</dbReference>
<comment type="similarity">
    <text evidence="3">In the N-terminal section; belongs to the NADH:flavin oxidoreductase/NADH oxidase family.</text>
</comment>
<evidence type="ECO:0000256" key="4">
    <source>
        <dbReference type="ARBA" id="ARBA00022630"/>
    </source>
</evidence>
<dbReference type="Gene3D" id="3.20.20.70">
    <property type="entry name" value="Aldolase class I"/>
    <property type="match status" value="1"/>
</dbReference>
<dbReference type="PRINTS" id="PR00368">
    <property type="entry name" value="FADPNR"/>
</dbReference>
<dbReference type="Proteomes" id="UP000601171">
    <property type="component" value="Unassembled WGS sequence"/>
</dbReference>
<proteinExistence type="inferred from homology"/>
<comment type="cofactor">
    <cofactor evidence="2">
        <name>[4Fe-4S] cluster</name>
        <dbReference type="ChEBI" id="CHEBI:49883"/>
    </cofactor>
</comment>
<dbReference type="InterPro" id="IPR023753">
    <property type="entry name" value="FAD/NAD-binding_dom"/>
</dbReference>
<accession>A0A926EWR8</accession>
<evidence type="ECO:0000256" key="2">
    <source>
        <dbReference type="ARBA" id="ARBA00001966"/>
    </source>
</evidence>
<evidence type="ECO:0000313" key="13">
    <source>
        <dbReference type="Proteomes" id="UP000601171"/>
    </source>
</evidence>
<keyword evidence="7" id="KW-0560">Oxidoreductase</keyword>
<gene>
    <name evidence="12" type="ORF">H8707_06895</name>
</gene>
<protein>
    <submittedName>
        <fullName evidence="12">FAD-dependent oxidoreductase</fullName>
    </submittedName>
</protein>
<dbReference type="SUPFAM" id="SSF51395">
    <property type="entry name" value="FMN-linked oxidoreductases"/>
    <property type="match status" value="1"/>
</dbReference>
<dbReference type="InterPro" id="IPR036188">
    <property type="entry name" value="FAD/NAD-bd_sf"/>
</dbReference>
<organism evidence="12 13">
    <name type="scientific">Paratissierella segnis</name>
    <dbReference type="NCBI Taxonomy" id="2763679"/>
    <lineage>
        <taxon>Bacteria</taxon>
        <taxon>Bacillati</taxon>
        <taxon>Bacillota</taxon>
        <taxon>Tissierellia</taxon>
        <taxon>Tissierellales</taxon>
        <taxon>Tissierellaceae</taxon>
        <taxon>Paratissierella</taxon>
    </lineage>
</organism>
<name>A0A926EWR8_9FIRM</name>
<dbReference type="Pfam" id="PF07992">
    <property type="entry name" value="Pyr_redox_2"/>
    <property type="match status" value="1"/>
</dbReference>
<evidence type="ECO:0000259" key="11">
    <source>
        <dbReference type="Pfam" id="PF07992"/>
    </source>
</evidence>
<dbReference type="PANTHER" id="PTHR42917">
    <property type="entry name" value="2,4-DIENOYL-COA REDUCTASE"/>
    <property type="match status" value="1"/>
</dbReference>
<keyword evidence="8" id="KW-0408">Iron</keyword>
<dbReference type="InterPro" id="IPR001155">
    <property type="entry name" value="OxRdtase_FMN_N"/>
</dbReference>
<evidence type="ECO:0000256" key="3">
    <source>
        <dbReference type="ARBA" id="ARBA00011048"/>
    </source>
</evidence>
<dbReference type="PRINTS" id="PR00469">
    <property type="entry name" value="PNDRDTASEII"/>
</dbReference>
<dbReference type="Pfam" id="PF00724">
    <property type="entry name" value="Oxidored_FMN"/>
    <property type="match status" value="1"/>
</dbReference>
<keyword evidence="5" id="KW-0288">FMN</keyword>
<evidence type="ECO:0000256" key="1">
    <source>
        <dbReference type="ARBA" id="ARBA00001917"/>
    </source>
</evidence>
<comment type="cofactor">
    <cofactor evidence="1">
        <name>FMN</name>
        <dbReference type="ChEBI" id="CHEBI:58210"/>
    </cofactor>
</comment>
<dbReference type="CDD" id="cd02803">
    <property type="entry name" value="OYE_like_FMN_family"/>
    <property type="match status" value="1"/>
</dbReference>
<dbReference type="GO" id="GO:0051536">
    <property type="term" value="F:iron-sulfur cluster binding"/>
    <property type="evidence" value="ECO:0007669"/>
    <property type="project" value="UniProtKB-KW"/>
</dbReference>
<dbReference type="GO" id="GO:0046872">
    <property type="term" value="F:metal ion binding"/>
    <property type="evidence" value="ECO:0007669"/>
    <property type="project" value="UniProtKB-KW"/>
</dbReference>
<keyword evidence="6" id="KW-0479">Metal-binding</keyword>
<evidence type="ECO:0000256" key="9">
    <source>
        <dbReference type="ARBA" id="ARBA00023014"/>
    </source>
</evidence>
<feature type="domain" description="FAD/NAD(P)-binding" evidence="11">
    <location>
        <begin position="456"/>
        <end position="722"/>
    </location>
</feature>
<dbReference type="SUPFAM" id="SSF51905">
    <property type="entry name" value="FAD/NAD(P)-binding domain"/>
    <property type="match status" value="1"/>
</dbReference>
<evidence type="ECO:0000256" key="7">
    <source>
        <dbReference type="ARBA" id="ARBA00023002"/>
    </source>
</evidence>